<reference evidence="4" key="1">
    <citation type="submission" date="2017-04" db="EMBL/GenBank/DDBJ databases">
        <authorList>
            <person name="Varghese N."/>
            <person name="Submissions S."/>
        </authorList>
    </citation>
    <scope>NUCLEOTIDE SEQUENCE [LARGE SCALE GENOMIC DNA]</scope>
    <source>
        <strain evidence="4">B4P</strain>
    </source>
</reference>
<dbReference type="Proteomes" id="UP000192903">
    <property type="component" value="Unassembled WGS sequence"/>
</dbReference>
<proteinExistence type="predicted"/>
<dbReference type="GO" id="GO:0016758">
    <property type="term" value="F:hexosyltransferase activity"/>
    <property type="evidence" value="ECO:0007669"/>
    <property type="project" value="TreeGrafter"/>
</dbReference>
<organism evidence="3 4">
    <name type="scientific">Xaviernesmea oryzae</name>
    <dbReference type="NCBI Taxonomy" id="464029"/>
    <lineage>
        <taxon>Bacteria</taxon>
        <taxon>Pseudomonadati</taxon>
        <taxon>Pseudomonadota</taxon>
        <taxon>Alphaproteobacteria</taxon>
        <taxon>Hyphomicrobiales</taxon>
        <taxon>Rhizobiaceae</taxon>
        <taxon>Rhizobium/Agrobacterium group</taxon>
        <taxon>Xaviernesmea</taxon>
    </lineage>
</organism>
<keyword evidence="2" id="KW-0808">Transferase</keyword>
<accession>A0A1X7EWC9</accession>
<protein>
    <submittedName>
        <fullName evidence="3">Polymer biosynthesis protein, WecB/TagA/CpsF family</fullName>
    </submittedName>
</protein>
<name>A0A1X7EWC9_9HYPH</name>
<dbReference type="STRING" id="464029.SAMN02982989_1910"/>
<dbReference type="PANTHER" id="PTHR34136:SF1">
    <property type="entry name" value="UDP-N-ACETYL-D-MANNOSAMINURONIC ACID TRANSFERASE"/>
    <property type="match status" value="1"/>
</dbReference>
<evidence type="ECO:0000313" key="4">
    <source>
        <dbReference type="Proteomes" id="UP000192903"/>
    </source>
</evidence>
<evidence type="ECO:0000256" key="2">
    <source>
        <dbReference type="ARBA" id="ARBA00022679"/>
    </source>
</evidence>
<dbReference type="NCBIfam" id="TIGR00696">
    <property type="entry name" value="wecG_tagA_cpsF"/>
    <property type="match status" value="1"/>
</dbReference>
<dbReference type="EMBL" id="FXAF01000006">
    <property type="protein sequence ID" value="SMF41290.1"/>
    <property type="molecule type" value="Genomic_DNA"/>
</dbReference>
<dbReference type="CDD" id="cd06533">
    <property type="entry name" value="Glyco_transf_WecG_TagA"/>
    <property type="match status" value="1"/>
</dbReference>
<dbReference type="AlphaFoldDB" id="A0A1X7EWC9"/>
<sequence length="314" mass="34651">MQDFDTGSPENSDRVCAITDGCRLQCPGGEASAICPAPGAQRLGLEDETKPASDAAGPSIQGDPLTFPSVLLGGLPITAVDRRSAASLMIAIARRRRHDSRPYYFTSANGEVIARVHADPKIASLFLEADQILADGQPLVTASQWLCRVKLPERVATTDLFHDVARLAEKEGITFYLLGSTEAENLKAVAAIRARYADLRIIGHCHGYLSGEALEQKLDEINALAPDILWLGLGVPREQIFVHDFAARLANVGIIKTSGGLFDHLAGKTRRAPLWMQKAGLEWFWRMLMEPRRLFWRYVTTNPRALYVILRYSK</sequence>
<gene>
    <name evidence="3" type="ORF">SAMN02982989_1910</name>
</gene>
<keyword evidence="1" id="KW-0328">Glycosyltransferase</keyword>
<keyword evidence="4" id="KW-1185">Reference proteome</keyword>
<dbReference type="Pfam" id="PF03808">
    <property type="entry name" value="Glyco_tran_WecG"/>
    <property type="match status" value="1"/>
</dbReference>
<dbReference type="InterPro" id="IPR004629">
    <property type="entry name" value="WecG_TagA_CpsF"/>
</dbReference>
<dbReference type="PANTHER" id="PTHR34136">
    <property type="match status" value="1"/>
</dbReference>
<evidence type="ECO:0000256" key="1">
    <source>
        <dbReference type="ARBA" id="ARBA00022676"/>
    </source>
</evidence>
<evidence type="ECO:0000313" key="3">
    <source>
        <dbReference type="EMBL" id="SMF41290.1"/>
    </source>
</evidence>